<sequence>MYYEVSLVELELFLESYLSHVSIYGHLCAISFGGGLFLIVAYASTCISAHAFLEDSLLHSDSMFDPPCHDFGVMNNASIESILVGFRLCGEDSRMNLFKGRADDENRMSQSPMEWKLGPITRAQRKKLKIHEDNGMISYIEEALKRKLIGFEGQDRASKLFVICSISKDQTREQIGGENG</sequence>
<comment type="caution">
    <text evidence="1">The sequence shown here is derived from an EMBL/GenBank/DDBJ whole genome shotgun (WGS) entry which is preliminary data.</text>
</comment>
<reference evidence="2" key="1">
    <citation type="journal article" date="2023" name="Nat. Plants">
        <title>Single-cell RNA sequencing provides a high-resolution roadmap for understanding the multicellular compartmentation of specialized metabolism.</title>
        <authorList>
            <person name="Sun S."/>
            <person name="Shen X."/>
            <person name="Li Y."/>
            <person name="Li Y."/>
            <person name="Wang S."/>
            <person name="Li R."/>
            <person name="Zhang H."/>
            <person name="Shen G."/>
            <person name="Guo B."/>
            <person name="Wei J."/>
            <person name="Xu J."/>
            <person name="St-Pierre B."/>
            <person name="Chen S."/>
            <person name="Sun C."/>
        </authorList>
    </citation>
    <scope>NUCLEOTIDE SEQUENCE [LARGE SCALE GENOMIC DNA]</scope>
</reference>
<dbReference type="Proteomes" id="UP001060085">
    <property type="component" value="Linkage Group LG01"/>
</dbReference>
<gene>
    <name evidence="1" type="ORF">M9H77_04335</name>
</gene>
<evidence type="ECO:0000313" key="2">
    <source>
        <dbReference type="Proteomes" id="UP001060085"/>
    </source>
</evidence>
<protein>
    <submittedName>
        <fullName evidence="1">Uncharacterized protein</fullName>
    </submittedName>
</protein>
<keyword evidence="2" id="KW-1185">Reference proteome</keyword>
<evidence type="ECO:0000313" key="1">
    <source>
        <dbReference type="EMBL" id="KAI5683107.1"/>
    </source>
</evidence>
<organism evidence="1 2">
    <name type="scientific">Catharanthus roseus</name>
    <name type="common">Madagascar periwinkle</name>
    <name type="synonym">Vinca rosea</name>
    <dbReference type="NCBI Taxonomy" id="4058"/>
    <lineage>
        <taxon>Eukaryota</taxon>
        <taxon>Viridiplantae</taxon>
        <taxon>Streptophyta</taxon>
        <taxon>Embryophyta</taxon>
        <taxon>Tracheophyta</taxon>
        <taxon>Spermatophyta</taxon>
        <taxon>Magnoliopsida</taxon>
        <taxon>eudicotyledons</taxon>
        <taxon>Gunneridae</taxon>
        <taxon>Pentapetalae</taxon>
        <taxon>asterids</taxon>
        <taxon>lamiids</taxon>
        <taxon>Gentianales</taxon>
        <taxon>Apocynaceae</taxon>
        <taxon>Rauvolfioideae</taxon>
        <taxon>Vinceae</taxon>
        <taxon>Catharanthinae</taxon>
        <taxon>Catharanthus</taxon>
    </lineage>
</organism>
<proteinExistence type="predicted"/>
<accession>A0ACC0CDT0</accession>
<dbReference type="EMBL" id="CM044701">
    <property type="protein sequence ID" value="KAI5683107.1"/>
    <property type="molecule type" value="Genomic_DNA"/>
</dbReference>
<name>A0ACC0CDT0_CATRO</name>